<dbReference type="AlphaFoldDB" id="A0A2S5BFR8"/>
<keyword evidence="1" id="KW-0805">Transcription regulation</keyword>
<evidence type="ECO:0000256" key="1">
    <source>
        <dbReference type="ARBA" id="ARBA00023015"/>
    </source>
</evidence>
<dbReference type="PANTHER" id="PTHR47424:SF3">
    <property type="entry name" value="REGULATORY PROTEIN GAL4"/>
    <property type="match status" value="1"/>
</dbReference>
<feature type="region of interest" description="Disordered" evidence="5">
    <location>
        <begin position="24"/>
        <end position="58"/>
    </location>
</feature>
<keyword evidence="4" id="KW-0539">Nucleus</keyword>
<dbReference type="InterPro" id="IPR051127">
    <property type="entry name" value="Fungal_SecMet_Regulators"/>
</dbReference>
<dbReference type="GO" id="GO:0000978">
    <property type="term" value="F:RNA polymerase II cis-regulatory region sequence-specific DNA binding"/>
    <property type="evidence" value="ECO:0007669"/>
    <property type="project" value="TreeGrafter"/>
</dbReference>
<dbReference type="EMBL" id="PJQD01000013">
    <property type="protein sequence ID" value="POY75593.1"/>
    <property type="molecule type" value="Genomic_DNA"/>
</dbReference>
<gene>
    <name evidence="7" type="ORF">BMF94_1215</name>
</gene>
<sequence>MSMVASGSNGPRASNLFLPPAFTSSSEALEKQPRNASGYEWNERSNSSKPSQDGTASLSLEPDGQGYLGFASGATLLRILQIIAGVSHIEIPPGPPCDSSGWRATDAEMTACIDAYFSYYHVEYPLVHEATFRAQWNEVIPPPTGPGWQILTHVVLALGAFVSFRPMEAVDYFLERALAYVNVDCLEVGNLTLVQAFTLLSNITQKRNKPNAGSIYLGIATRMATSLGLHRELPSWNISLFEREVRRRIWWTVWCFDAGACITFGRPILLPAGEADVQMVHNVTDRAFTPSATSIPPSSPEPTMYTSLIHQASFHRLGNVCYNLVVSTPPAASSDLLSMDASLQQWKGGLPAWMQPTPEAGTAYPRFSFSAHKLFWRYSNLRIILHRRAFLERALKGAPLAPQPGSPEAADHDLDASCATLCLQSAADTISAIHQFLSSHRGGPNRLEWWYGLHFLFHASFVPLIALHADPTSPSRSSWLGLVSLTCTTLSLLSTEPLAQRCLQIIEMLKPREDPNGSLQLDTGILAEMLARSEWAGQDAAQNWLPFADLATLSSFWPAAPA</sequence>
<evidence type="ECO:0000313" key="8">
    <source>
        <dbReference type="Proteomes" id="UP000237144"/>
    </source>
</evidence>
<evidence type="ECO:0000313" key="7">
    <source>
        <dbReference type="EMBL" id="POY75593.1"/>
    </source>
</evidence>
<accession>A0A2S5BFR8</accession>
<dbReference type="OrthoDB" id="3364175at2759"/>
<dbReference type="CDD" id="cd12148">
    <property type="entry name" value="fungal_TF_MHR"/>
    <property type="match status" value="1"/>
</dbReference>
<feature type="compositionally biased region" description="Polar residues" evidence="5">
    <location>
        <begin position="44"/>
        <end position="58"/>
    </location>
</feature>
<dbReference type="GO" id="GO:0008270">
    <property type="term" value="F:zinc ion binding"/>
    <property type="evidence" value="ECO:0007669"/>
    <property type="project" value="InterPro"/>
</dbReference>
<feature type="domain" description="Xylanolytic transcriptional activator regulatory" evidence="6">
    <location>
        <begin position="213"/>
        <end position="286"/>
    </location>
</feature>
<keyword evidence="3" id="KW-0804">Transcription</keyword>
<dbReference type="GO" id="GO:0000435">
    <property type="term" value="P:positive regulation of transcription from RNA polymerase II promoter by galactose"/>
    <property type="evidence" value="ECO:0007669"/>
    <property type="project" value="TreeGrafter"/>
</dbReference>
<evidence type="ECO:0000256" key="3">
    <source>
        <dbReference type="ARBA" id="ARBA00023163"/>
    </source>
</evidence>
<dbReference type="GO" id="GO:0005634">
    <property type="term" value="C:nucleus"/>
    <property type="evidence" value="ECO:0007669"/>
    <property type="project" value="TreeGrafter"/>
</dbReference>
<evidence type="ECO:0000256" key="4">
    <source>
        <dbReference type="ARBA" id="ARBA00023242"/>
    </source>
</evidence>
<organism evidence="7 8">
    <name type="scientific">Rhodotorula taiwanensis</name>
    <dbReference type="NCBI Taxonomy" id="741276"/>
    <lineage>
        <taxon>Eukaryota</taxon>
        <taxon>Fungi</taxon>
        <taxon>Dikarya</taxon>
        <taxon>Basidiomycota</taxon>
        <taxon>Pucciniomycotina</taxon>
        <taxon>Microbotryomycetes</taxon>
        <taxon>Sporidiobolales</taxon>
        <taxon>Sporidiobolaceae</taxon>
        <taxon>Rhodotorula</taxon>
    </lineage>
</organism>
<dbReference type="InterPro" id="IPR007219">
    <property type="entry name" value="XnlR_reg_dom"/>
</dbReference>
<dbReference type="GO" id="GO:0006351">
    <property type="term" value="P:DNA-templated transcription"/>
    <property type="evidence" value="ECO:0007669"/>
    <property type="project" value="InterPro"/>
</dbReference>
<dbReference type="STRING" id="741276.A0A2S5BFR8"/>
<reference evidence="7 8" key="1">
    <citation type="journal article" date="2018" name="Front. Microbiol.">
        <title>Prospects for Fungal Bioremediation of Acidic Radioactive Waste Sites: Characterization and Genome Sequence of Rhodotorula taiwanensis MD1149.</title>
        <authorList>
            <person name="Tkavc R."/>
            <person name="Matrosova V.Y."/>
            <person name="Grichenko O.E."/>
            <person name="Gostincar C."/>
            <person name="Volpe R.P."/>
            <person name="Klimenkova P."/>
            <person name="Gaidamakova E.K."/>
            <person name="Zhou C.E."/>
            <person name="Stewart B.J."/>
            <person name="Lyman M.G."/>
            <person name="Malfatti S.A."/>
            <person name="Rubinfeld B."/>
            <person name="Courtot M."/>
            <person name="Singh J."/>
            <person name="Dalgard C.L."/>
            <person name="Hamilton T."/>
            <person name="Frey K.G."/>
            <person name="Gunde-Cimerman N."/>
            <person name="Dugan L."/>
            <person name="Daly M.J."/>
        </authorList>
    </citation>
    <scope>NUCLEOTIDE SEQUENCE [LARGE SCALE GENOMIC DNA]</scope>
    <source>
        <strain evidence="7 8">MD1149</strain>
    </source>
</reference>
<evidence type="ECO:0000259" key="6">
    <source>
        <dbReference type="SMART" id="SM00906"/>
    </source>
</evidence>
<name>A0A2S5BFR8_9BASI</name>
<comment type="caution">
    <text evidence="7">The sequence shown here is derived from an EMBL/GenBank/DDBJ whole genome shotgun (WGS) entry which is preliminary data.</text>
</comment>
<keyword evidence="2" id="KW-0238">DNA-binding</keyword>
<keyword evidence="8" id="KW-1185">Reference proteome</keyword>
<evidence type="ECO:0000256" key="2">
    <source>
        <dbReference type="ARBA" id="ARBA00023125"/>
    </source>
</evidence>
<dbReference type="SMART" id="SM00906">
    <property type="entry name" value="Fungal_trans"/>
    <property type="match status" value="1"/>
</dbReference>
<dbReference type="Proteomes" id="UP000237144">
    <property type="component" value="Unassembled WGS sequence"/>
</dbReference>
<dbReference type="GO" id="GO:0000981">
    <property type="term" value="F:DNA-binding transcription factor activity, RNA polymerase II-specific"/>
    <property type="evidence" value="ECO:0007669"/>
    <property type="project" value="TreeGrafter"/>
</dbReference>
<dbReference type="Pfam" id="PF04082">
    <property type="entry name" value="Fungal_trans"/>
    <property type="match status" value="1"/>
</dbReference>
<proteinExistence type="predicted"/>
<evidence type="ECO:0000256" key="5">
    <source>
        <dbReference type="SAM" id="MobiDB-lite"/>
    </source>
</evidence>
<dbReference type="PANTHER" id="PTHR47424">
    <property type="entry name" value="REGULATORY PROTEIN GAL4"/>
    <property type="match status" value="1"/>
</dbReference>
<protein>
    <recommendedName>
        <fullName evidence="6">Xylanolytic transcriptional activator regulatory domain-containing protein</fullName>
    </recommendedName>
</protein>